<evidence type="ECO:0000313" key="2">
    <source>
        <dbReference type="EMBL" id="KAF9921996.1"/>
    </source>
</evidence>
<gene>
    <name evidence="2" type="ORF">BGZ65_009924</name>
</gene>
<proteinExistence type="predicted"/>
<dbReference type="GO" id="GO:0006751">
    <property type="term" value="P:glutathione catabolic process"/>
    <property type="evidence" value="ECO:0007669"/>
    <property type="project" value="InterPro"/>
</dbReference>
<dbReference type="Proteomes" id="UP000749646">
    <property type="component" value="Unassembled WGS sequence"/>
</dbReference>
<dbReference type="OrthoDB" id="1081007at2759"/>
<dbReference type="InterPro" id="IPR029055">
    <property type="entry name" value="Ntn_hydrolases_N"/>
</dbReference>
<protein>
    <submittedName>
        <fullName evidence="2">Uncharacterized protein</fullName>
    </submittedName>
</protein>
<dbReference type="GO" id="GO:0005886">
    <property type="term" value="C:plasma membrane"/>
    <property type="evidence" value="ECO:0007669"/>
    <property type="project" value="TreeGrafter"/>
</dbReference>
<dbReference type="PANTHER" id="PTHR11686">
    <property type="entry name" value="GAMMA GLUTAMYL TRANSPEPTIDASE"/>
    <property type="match status" value="1"/>
</dbReference>
<organism evidence="2 3">
    <name type="scientific">Modicella reniformis</name>
    <dbReference type="NCBI Taxonomy" id="1440133"/>
    <lineage>
        <taxon>Eukaryota</taxon>
        <taxon>Fungi</taxon>
        <taxon>Fungi incertae sedis</taxon>
        <taxon>Mucoromycota</taxon>
        <taxon>Mortierellomycotina</taxon>
        <taxon>Mortierellomycetes</taxon>
        <taxon>Mortierellales</taxon>
        <taxon>Mortierellaceae</taxon>
        <taxon>Modicella</taxon>
    </lineage>
</organism>
<reference evidence="2" key="1">
    <citation type="journal article" date="2020" name="Fungal Divers.">
        <title>Resolving the Mortierellaceae phylogeny through synthesis of multi-gene phylogenetics and phylogenomics.</title>
        <authorList>
            <person name="Vandepol N."/>
            <person name="Liber J."/>
            <person name="Desiro A."/>
            <person name="Na H."/>
            <person name="Kennedy M."/>
            <person name="Barry K."/>
            <person name="Grigoriev I.V."/>
            <person name="Miller A.N."/>
            <person name="O'Donnell K."/>
            <person name="Stajich J.E."/>
            <person name="Bonito G."/>
        </authorList>
    </citation>
    <scope>NUCLEOTIDE SEQUENCE</scope>
    <source>
        <strain evidence="2">MES-2147</strain>
    </source>
</reference>
<feature type="active site" description="Nucleophile" evidence="1">
    <location>
        <position position="56"/>
    </location>
</feature>
<dbReference type="InterPro" id="IPR000101">
    <property type="entry name" value="GGT_peptidase"/>
</dbReference>
<name>A0A9P6LRJ0_9FUNG</name>
<evidence type="ECO:0000256" key="1">
    <source>
        <dbReference type="PIRSR" id="PIRSR600101-1"/>
    </source>
</evidence>
<keyword evidence="3" id="KW-1185">Reference proteome</keyword>
<dbReference type="PANTHER" id="PTHR11686:SF9">
    <property type="entry name" value="RE13973P"/>
    <property type="match status" value="1"/>
</dbReference>
<dbReference type="GO" id="GO:0036374">
    <property type="term" value="F:glutathione hydrolase activity"/>
    <property type="evidence" value="ECO:0007669"/>
    <property type="project" value="InterPro"/>
</dbReference>
<dbReference type="SUPFAM" id="SSF56235">
    <property type="entry name" value="N-terminal nucleophile aminohydrolases (Ntn hydrolases)"/>
    <property type="match status" value="1"/>
</dbReference>
<dbReference type="Pfam" id="PF01019">
    <property type="entry name" value="G_glu_transpept"/>
    <property type="match status" value="1"/>
</dbReference>
<dbReference type="EMBL" id="JAAAHW010010927">
    <property type="protein sequence ID" value="KAF9921996.1"/>
    <property type="molecule type" value="Genomic_DNA"/>
</dbReference>
<evidence type="ECO:0000313" key="3">
    <source>
        <dbReference type="Proteomes" id="UP000749646"/>
    </source>
</evidence>
<comment type="caution">
    <text evidence="2">The sequence shown here is derived from an EMBL/GenBank/DDBJ whole genome shotgun (WGS) entry which is preliminary data.</text>
</comment>
<dbReference type="Gene3D" id="1.10.246.130">
    <property type="match status" value="1"/>
</dbReference>
<sequence>MKHGFSQRMELGLEEDIQRMMSKDSAARIYVNIVDTRTFPIEYYNPCWASIDNHGTAHVSVVDKNDMAVSLSSTPS</sequence>
<dbReference type="AlphaFoldDB" id="A0A9P6LRJ0"/>
<accession>A0A9P6LRJ0</accession>
<dbReference type="InterPro" id="IPR043138">
    <property type="entry name" value="GGT_lsub"/>
</dbReference>